<dbReference type="InterPro" id="IPR005532">
    <property type="entry name" value="SUMF_dom"/>
</dbReference>
<keyword evidence="1" id="KW-0732">Signal</keyword>
<name>A0A6S6SW98_9BACT</name>
<evidence type="ECO:0000313" key="3">
    <source>
        <dbReference type="EMBL" id="CAA6810272.1"/>
    </source>
</evidence>
<feature type="domain" description="Sulfatase-modifying factor enzyme-like" evidence="2">
    <location>
        <begin position="39"/>
        <end position="259"/>
    </location>
</feature>
<accession>A0A6S6SW98</accession>
<dbReference type="GO" id="GO:0120147">
    <property type="term" value="F:formylglycine-generating oxidase activity"/>
    <property type="evidence" value="ECO:0007669"/>
    <property type="project" value="TreeGrafter"/>
</dbReference>
<reference evidence="3" key="1">
    <citation type="submission" date="2020-01" db="EMBL/GenBank/DDBJ databases">
        <authorList>
            <person name="Meier V. D."/>
            <person name="Meier V D."/>
        </authorList>
    </citation>
    <scope>NUCLEOTIDE SEQUENCE</scope>
    <source>
        <strain evidence="3">HLG_WM_MAG_10</strain>
    </source>
</reference>
<feature type="chain" id="PRO_5028343345" evidence="1">
    <location>
        <begin position="22"/>
        <end position="262"/>
    </location>
</feature>
<dbReference type="SUPFAM" id="SSF56436">
    <property type="entry name" value="C-type lectin-like"/>
    <property type="match status" value="1"/>
</dbReference>
<dbReference type="InterPro" id="IPR051043">
    <property type="entry name" value="Sulfatase_Mod_Factor_Kinase"/>
</dbReference>
<gene>
    <name evidence="3" type="ORF">HELGO_WM36926</name>
</gene>
<dbReference type="Pfam" id="PF03781">
    <property type="entry name" value="FGE-sulfatase"/>
    <property type="match status" value="1"/>
</dbReference>
<proteinExistence type="predicted"/>
<dbReference type="InterPro" id="IPR016187">
    <property type="entry name" value="CTDL_fold"/>
</dbReference>
<feature type="signal peptide" evidence="1">
    <location>
        <begin position="1"/>
        <end position="21"/>
    </location>
</feature>
<dbReference type="EMBL" id="CACVAQ010000163">
    <property type="protein sequence ID" value="CAA6810272.1"/>
    <property type="molecule type" value="Genomic_DNA"/>
</dbReference>
<dbReference type="PANTHER" id="PTHR23150:SF19">
    <property type="entry name" value="FORMYLGLYCINE-GENERATING ENZYME"/>
    <property type="match status" value="1"/>
</dbReference>
<evidence type="ECO:0000256" key="1">
    <source>
        <dbReference type="SAM" id="SignalP"/>
    </source>
</evidence>
<dbReference type="PANTHER" id="PTHR23150">
    <property type="entry name" value="SULFATASE MODIFYING FACTOR 1, 2"/>
    <property type="match status" value="1"/>
</dbReference>
<protein>
    <submittedName>
        <fullName evidence="3">Formylglycine-generating enzyme family protein</fullName>
    </submittedName>
</protein>
<dbReference type="InterPro" id="IPR042095">
    <property type="entry name" value="SUMF_sf"/>
</dbReference>
<dbReference type="Gene3D" id="3.90.1580.10">
    <property type="entry name" value="paralog of FGE (formylglycine-generating enzyme)"/>
    <property type="match status" value="1"/>
</dbReference>
<sequence>MRLPYLYLLLMLQLSACLTMAQHKPKGMVKIPSGNLQDTFVEAFYMDKTPVTVQQYRQFVKKTAYKTVAERVGSASVYDFKAQKWVLRKGASWEYPLGKHFPKAAAKHPVTQVAWKDAQAYCRWANKRLPSVLEWEYAARNGQPNTQLYPWGNDLVVNHKYKANCWQGTFPSMNLMKDGFRFTSPVGFYGASAIGLSDLAGNVWEWTVDEIRVDGLIEKVQKGGSFMCEKTVCHGYQISGKTSASPESSLFHVGFRAVRTIE</sequence>
<organism evidence="3">
    <name type="scientific">uncultured Aureispira sp</name>
    <dbReference type="NCBI Taxonomy" id="1331704"/>
    <lineage>
        <taxon>Bacteria</taxon>
        <taxon>Pseudomonadati</taxon>
        <taxon>Bacteroidota</taxon>
        <taxon>Saprospiria</taxon>
        <taxon>Saprospirales</taxon>
        <taxon>Saprospiraceae</taxon>
        <taxon>Aureispira</taxon>
        <taxon>environmental samples</taxon>
    </lineage>
</organism>
<dbReference type="AlphaFoldDB" id="A0A6S6SW98"/>
<evidence type="ECO:0000259" key="2">
    <source>
        <dbReference type="Pfam" id="PF03781"/>
    </source>
</evidence>